<dbReference type="GO" id="GO:0031932">
    <property type="term" value="C:TORC2 complex"/>
    <property type="evidence" value="ECO:0007669"/>
    <property type="project" value="InterPro"/>
</dbReference>
<gene>
    <name evidence="6" type="ORF">POCULU_LOCUS5973</name>
</gene>
<evidence type="ECO:0000313" key="7">
    <source>
        <dbReference type="Proteomes" id="UP000789572"/>
    </source>
</evidence>
<keyword evidence="7" id="KW-1185">Reference proteome</keyword>
<comment type="caution">
    <text evidence="6">The sequence shown here is derived from an EMBL/GenBank/DDBJ whole genome shotgun (WGS) entry which is preliminary data.</text>
</comment>
<dbReference type="Pfam" id="PF16979">
    <property type="entry name" value="SIN1_PH"/>
    <property type="match status" value="1"/>
</dbReference>
<dbReference type="Proteomes" id="UP000789572">
    <property type="component" value="Unassembled WGS sequence"/>
</dbReference>
<organism evidence="6 7">
    <name type="scientific">Paraglomus occultum</name>
    <dbReference type="NCBI Taxonomy" id="144539"/>
    <lineage>
        <taxon>Eukaryota</taxon>
        <taxon>Fungi</taxon>
        <taxon>Fungi incertae sedis</taxon>
        <taxon>Mucoromycota</taxon>
        <taxon>Glomeromycotina</taxon>
        <taxon>Glomeromycetes</taxon>
        <taxon>Paraglomerales</taxon>
        <taxon>Paraglomeraceae</taxon>
        <taxon>Paraglomus</taxon>
    </lineage>
</organism>
<dbReference type="InterPro" id="IPR008828">
    <property type="entry name" value="Sin1/Avo1"/>
</dbReference>
<sequence>MSLLNDPDYLIHHLRIGYLRRVDDRIGGRIITFDPTTLSNDYIKAAGSSYPEMQECYSPSTNTLGNDYFSRSIGSSSHIGVSPGGVKIGGRRRAGSGQQAKFVKTREQLDLPQQNVAAPPVFVTSPPKPSNARREPAAAAAQSYSSGGALKTSPDSITALSSTDQTPQLSPTTSAESDPVMLIGRRESSGSLLHTNGTLPSTPPPRRALSEAEVREFIPDPPQPIVRPKPFSALSAMIEEKKNKEDNPFAENYSYYSGKGDLKPIKLQIYLPFSTEPKRPLNVVVKSDATVEKVIGYCLYQYWEEKRKPILEPQMCNISNWIMRIVEDDGEIDEDLLALDRTRNISKFQFNQFALCEANPEQGTSKSQVTNKDSLPSISTVATNGSSTITVPTTRASTNTETVTSFAPPIDLANQVFLRIRLTPYSEITHTTTINVPPDQHLSDVLEGVCRKRKLDSKEYTFKMAEENVFLELDKTVESVGNAEIALVKKPNERSNSVDSTSGNSVRGTKKGGKRGSMDPQPTYITSNDYTSVYQKYTVNRKTPMFVGRHHERILAIDGDYIHIMPSETRTMFDTMKTSSYHISNILSCKPTKKVSANFKLVINRDTGNKTYDFEAESAKVANEICTKIRWLMGIHKNEQAR</sequence>
<proteinExistence type="inferred from homology"/>
<feature type="region of interest" description="Disordered" evidence="2">
    <location>
        <begin position="491"/>
        <end position="524"/>
    </location>
</feature>
<evidence type="ECO:0000259" key="3">
    <source>
        <dbReference type="Pfam" id="PF16978"/>
    </source>
</evidence>
<dbReference type="InterPro" id="IPR031567">
    <property type="entry name" value="CRIM_dom"/>
</dbReference>
<evidence type="ECO:0000256" key="1">
    <source>
        <dbReference type="ARBA" id="ARBA00009407"/>
    </source>
</evidence>
<dbReference type="GO" id="GO:0005737">
    <property type="term" value="C:cytoplasm"/>
    <property type="evidence" value="ECO:0007669"/>
    <property type="project" value="TreeGrafter"/>
</dbReference>
<evidence type="ECO:0000259" key="4">
    <source>
        <dbReference type="Pfam" id="PF16979"/>
    </source>
</evidence>
<dbReference type="EMBL" id="CAJVPJ010001007">
    <property type="protein sequence ID" value="CAG8570556.1"/>
    <property type="molecule type" value="Genomic_DNA"/>
</dbReference>
<feature type="non-terminal residue" evidence="6">
    <location>
        <position position="1"/>
    </location>
</feature>
<feature type="region of interest" description="Disordered" evidence="2">
    <location>
        <begin position="80"/>
        <end position="180"/>
    </location>
</feature>
<comment type="similarity">
    <text evidence="1">Belongs to the SIN1 family.</text>
</comment>
<dbReference type="InterPro" id="IPR011993">
    <property type="entry name" value="PH-like_dom_sf"/>
</dbReference>
<dbReference type="Pfam" id="PF23164">
    <property type="entry name" value="UBL_AVO1"/>
    <property type="match status" value="1"/>
</dbReference>
<feature type="compositionally biased region" description="Polar residues" evidence="2">
    <location>
        <begin position="494"/>
        <end position="507"/>
    </location>
</feature>
<dbReference type="Gene3D" id="3.10.20.90">
    <property type="entry name" value="Phosphatidylinositol 3-kinase Catalytic Subunit, Chain A, domain 1"/>
    <property type="match status" value="1"/>
</dbReference>
<evidence type="ECO:0000313" key="6">
    <source>
        <dbReference type="EMBL" id="CAG8570556.1"/>
    </source>
</evidence>
<accession>A0A9N9FXV2</accession>
<dbReference type="Gene3D" id="2.30.29.30">
    <property type="entry name" value="Pleckstrin-homology domain (PH domain)/Phosphotyrosine-binding domain (PTB)"/>
    <property type="match status" value="1"/>
</dbReference>
<protein>
    <submittedName>
        <fullName evidence="6">10827_t:CDS:1</fullName>
    </submittedName>
</protein>
<name>A0A9N9FXV2_9GLOM</name>
<evidence type="ECO:0000256" key="2">
    <source>
        <dbReference type="SAM" id="MobiDB-lite"/>
    </source>
</evidence>
<dbReference type="PANTHER" id="PTHR13335:SF1">
    <property type="entry name" value="TARGET OF RAPAMYCIN COMPLEX 2 SUBUNIT MAPKAP1"/>
    <property type="match status" value="1"/>
</dbReference>
<reference evidence="6" key="1">
    <citation type="submission" date="2021-06" db="EMBL/GenBank/DDBJ databases">
        <authorList>
            <person name="Kallberg Y."/>
            <person name="Tangrot J."/>
            <person name="Rosling A."/>
        </authorList>
    </citation>
    <scope>NUCLEOTIDE SEQUENCE</scope>
    <source>
        <strain evidence="6">IA702</strain>
    </source>
</reference>
<feature type="compositionally biased region" description="Polar residues" evidence="2">
    <location>
        <begin position="153"/>
        <end position="176"/>
    </location>
</feature>
<dbReference type="PANTHER" id="PTHR13335">
    <property type="entry name" value="TARGET OF RAPAMYCIN COMPLEX 2 SUBUNIT MAPKAP1"/>
    <property type="match status" value="1"/>
</dbReference>
<feature type="domain" description="SIN1-type PH" evidence="4">
    <location>
        <begin position="533"/>
        <end position="633"/>
    </location>
</feature>
<feature type="domain" description="CRIM" evidence="3">
    <location>
        <begin position="232"/>
        <end position="364"/>
    </location>
</feature>
<dbReference type="Pfam" id="PF16978">
    <property type="entry name" value="CRIM"/>
    <property type="match status" value="1"/>
</dbReference>
<evidence type="ECO:0000259" key="5">
    <source>
        <dbReference type="Pfam" id="PF23164"/>
    </source>
</evidence>
<dbReference type="InterPro" id="IPR056385">
    <property type="entry name" value="UBL_AVO1/Sin1"/>
</dbReference>
<dbReference type="GO" id="GO:0038203">
    <property type="term" value="P:TORC2 signaling"/>
    <property type="evidence" value="ECO:0007669"/>
    <property type="project" value="TreeGrafter"/>
</dbReference>
<dbReference type="OrthoDB" id="241990at2759"/>
<dbReference type="AlphaFoldDB" id="A0A9N9FXV2"/>
<feature type="domain" description="AVO1/Sin1 ubiquitin-like" evidence="5">
    <location>
        <begin position="416"/>
        <end position="497"/>
    </location>
</feature>
<dbReference type="GO" id="GO:0005546">
    <property type="term" value="F:phosphatidylinositol-4,5-bisphosphate binding"/>
    <property type="evidence" value="ECO:0007669"/>
    <property type="project" value="TreeGrafter"/>
</dbReference>
<dbReference type="GO" id="GO:0005886">
    <property type="term" value="C:plasma membrane"/>
    <property type="evidence" value="ECO:0007669"/>
    <property type="project" value="TreeGrafter"/>
</dbReference>
<dbReference type="InterPro" id="IPR031313">
    <property type="entry name" value="Sin1_PH_dom"/>
</dbReference>